<evidence type="ECO:0000313" key="2">
    <source>
        <dbReference type="Proteomes" id="UP000027265"/>
    </source>
</evidence>
<name>A0A067QQB4_9AGAM</name>
<gene>
    <name evidence="1" type="ORF">JAAARDRAFT_146039</name>
</gene>
<dbReference type="InterPro" id="IPR006553">
    <property type="entry name" value="Leu-rich_rpt_Cys-con_subtyp"/>
</dbReference>
<dbReference type="OrthoDB" id="3063971at2759"/>
<dbReference type="GO" id="GO:0031146">
    <property type="term" value="P:SCF-dependent proteasomal ubiquitin-dependent protein catabolic process"/>
    <property type="evidence" value="ECO:0007669"/>
    <property type="project" value="TreeGrafter"/>
</dbReference>
<dbReference type="GO" id="GO:0019005">
    <property type="term" value="C:SCF ubiquitin ligase complex"/>
    <property type="evidence" value="ECO:0007669"/>
    <property type="project" value="TreeGrafter"/>
</dbReference>
<dbReference type="HOGENOM" id="CLU_525909_0_0_1"/>
<dbReference type="AlphaFoldDB" id="A0A067QQB4"/>
<dbReference type="EMBL" id="KL197709">
    <property type="protein sequence ID" value="KDQ64856.1"/>
    <property type="molecule type" value="Genomic_DNA"/>
</dbReference>
<dbReference type="InterPro" id="IPR032675">
    <property type="entry name" value="LRR_dom_sf"/>
</dbReference>
<dbReference type="SUPFAM" id="SSF52047">
    <property type="entry name" value="RNI-like"/>
    <property type="match status" value="1"/>
</dbReference>
<proteinExistence type="predicted"/>
<organism evidence="1 2">
    <name type="scientific">Jaapia argillacea MUCL 33604</name>
    <dbReference type="NCBI Taxonomy" id="933084"/>
    <lineage>
        <taxon>Eukaryota</taxon>
        <taxon>Fungi</taxon>
        <taxon>Dikarya</taxon>
        <taxon>Basidiomycota</taxon>
        <taxon>Agaricomycotina</taxon>
        <taxon>Agaricomycetes</taxon>
        <taxon>Agaricomycetidae</taxon>
        <taxon>Jaapiales</taxon>
        <taxon>Jaapiaceae</taxon>
        <taxon>Jaapia</taxon>
    </lineage>
</organism>
<evidence type="ECO:0000313" key="1">
    <source>
        <dbReference type="EMBL" id="KDQ64856.1"/>
    </source>
</evidence>
<accession>A0A067QQB4</accession>
<dbReference type="STRING" id="933084.A0A067QQB4"/>
<sequence length="490" mass="55532">MFRAIYALRDTRAEHETRIRNLKGLISLARRMPPELLAKIFQHCVEGGWYRAPTVVSQVCSRWRLGTSFPRVWSNVYVNCEDKNPLGRTRHWLSMASQAPLHITVDARINTSDLPDIMDLLLTRVSQWRSFTIITDRYRDANYLLSRCTLPAPDLSEVGVVTEVDFRELVEGGNTDLVGFQDAFQQAPRLTTLKLACNTIQSRSIIPPNILNLSITMGSSRQSNLPLSGASLIQLLESLPLLRQFTMSVPFLCDLQYMPEADFRRTAHIPHLESLEICVPPNVNGILAHLRAPQLRKLHLRSSEDPLGRPHDLTGASLREFIEQSSPPLEILELHDIDAPDDDYAHCLAVLDQLQELRLHETEISDDVVQMLNGPTGYCPRLSRIDLRWCAQLTGRTLVDLVKSRNCGEVTQNGAVAPISEVTVMNCSFVEEQDVLDLSNMTMCRLVLRDSTDHCYQKGCCTNVRYRQRLRLRHLADLIEGRHGRTGLIL</sequence>
<dbReference type="PANTHER" id="PTHR13318:SF190">
    <property type="entry name" value="PARTNER OF PAIRED, ISOFORM B"/>
    <property type="match status" value="1"/>
</dbReference>
<dbReference type="SMART" id="SM00367">
    <property type="entry name" value="LRR_CC"/>
    <property type="match status" value="1"/>
</dbReference>
<dbReference type="PANTHER" id="PTHR13318">
    <property type="entry name" value="PARTNER OF PAIRED, ISOFORM B-RELATED"/>
    <property type="match status" value="1"/>
</dbReference>
<evidence type="ECO:0008006" key="3">
    <source>
        <dbReference type="Google" id="ProtNLM"/>
    </source>
</evidence>
<dbReference type="Proteomes" id="UP000027265">
    <property type="component" value="Unassembled WGS sequence"/>
</dbReference>
<dbReference type="InParanoid" id="A0A067QQB4"/>
<reference evidence="2" key="1">
    <citation type="journal article" date="2014" name="Proc. Natl. Acad. Sci. U.S.A.">
        <title>Extensive sampling of basidiomycete genomes demonstrates inadequacy of the white-rot/brown-rot paradigm for wood decay fungi.</title>
        <authorList>
            <person name="Riley R."/>
            <person name="Salamov A.A."/>
            <person name="Brown D.W."/>
            <person name="Nagy L.G."/>
            <person name="Floudas D."/>
            <person name="Held B.W."/>
            <person name="Levasseur A."/>
            <person name="Lombard V."/>
            <person name="Morin E."/>
            <person name="Otillar R."/>
            <person name="Lindquist E.A."/>
            <person name="Sun H."/>
            <person name="LaButti K.M."/>
            <person name="Schmutz J."/>
            <person name="Jabbour D."/>
            <person name="Luo H."/>
            <person name="Baker S.E."/>
            <person name="Pisabarro A.G."/>
            <person name="Walton J.D."/>
            <person name="Blanchette R.A."/>
            <person name="Henrissat B."/>
            <person name="Martin F."/>
            <person name="Cullen D."/>
            <person name="Hibbett D.S."/>
            <person name="Grigoriev I.V."/>
        </authorList>
    </citation>
    <scope>NUCLEOTIDE SEQUENCE [LARGE SCALE GENOMIC DNA]</scope>
    <source>
        <strain evidence="2">MUCL 33604</strain>
    </source>
</reference>
<dbReference type="Gene3D" id="3.80.10.10">
    <property type="entry name" value="Ribonuclease Inhibitor"/>
    <property type="match status" value="2"/>
</dbReference>
<protein>
    <recommendedName>
        <fullName evidence="3">F-box domain-containing protein</fullName>
    </recommendedName>
</protein>
<keyword evidence="2" id="KW-1185">Reference proteome</keyword>